<comment type="caution">
    <text evidence="6">The sequence shown here is derived from an EMBL/GenBank/DDBJ whole genome shotgun (WGS) entry which is preliminary data.</text>
</comment>
<organism evidence="6">
    <name type="scientific">marine sediment metagenome</name>
    <dbReference type="NCBI Taxonomy" id="412755"/>
    <lineage>
        <taxon>unclassified sequences</taxon>
        <taxon>metagenomes</taxon>
        <taxon>ecological metagenomes</taxon>
    </lineage>
</organism>
<keyword evidence="4" id="KW-0648">Protein biosynthesis</keyword>
<reference evidence="6" key="1">
    <citation type="journal article" date="2014" name="Front. Microbiol.">
        <title>High frequency of phylogenetically diverse reductive dehalogenase-homologous genes in deep subseafloor sedimentary metagenomes.</title>
        <authorList>
            <person name="Kawai M."/>
            <person name="Futagami T."/>
            <person name="Toyoda A."/>
            <person name="Takaki Y."/>
            <person name="Nishi S."/>
            <person name="Hori S."/>
            <person name="Arai W."/>
            <person name="Tsubouchi T."/>
            <person name="Morono Y."/>
            <person name="Uchiyama I."/>
            <person name="Ito T."/>
            <person name="Fujiyama A."/>
            <person name="Inagaki F."/>
            <person name="Takami H."/>
        </authorList>
    </citation>
    <scope>NUCLEOTIDE SEQUENCE</scope>
    <source>
        <strain evidence="6">Expedition CK06-06</strain>
    </source>
</reference>
<protein>
    <recommendedName>
        <fullName evidence="7">Leucine--tRNA ligase</fullName>
    </recommendedName>
</protein>
<evidence type="ECO:0000256" key="4">
    <source>
        <dbReference type="ARBA" id="ARBA00022917"/>
    </source>
</evidence>
<proteinExistence type="predicted"/>
<evidence type="ECO:0000256" key="2">
    <source>
        <dbReference type="ARBA" id="ARBA00022741"/>
    </source>
</evidence>
<evidence type="ECO:0000313" key="6">
    <source>
        <dbReference type="EMBL" id="GAI62287.1"/>
    </source>
</evidence>
<gene>
    <name evidence="6" type="ORF">S06H3_66973</name>
</gene>
<feature type="non-terminal residue" evidence="6">
    <location>
        <position position="39"/>
    </location>
</feature>
<dbReference type="AlphaFoldDB" id="X1Q156"/>
<keyword evidence="1" id="KW-0436">Ligase</keyword>
<dbReference type="EMBL" id="BARV01046007">
    <property type="protein sequence ID" value="GAI62287.1"/>
    <property type="molecule type" value="Genomic_DNA"/>
</dbReference>
<accession>X1Q156</accession>
<feature type="non-terminal residue" evidence="6">
    <location>
        <position position="1"/>
    </location>
</feature>
<evidence type="ECO:0000256" key="1">
    <source>
        <dbReference type="ARBA" id="ARBA00022598"/>
    </source>
</evidence>
<evidence type="ECO:0000256" key="3">
    <source>
        <dbReference type="ARBA" id="ARBA00022840"/>
    </source>
</evidence>
<dbReference type="FunFam" id="1.10.730.10:FF:000002">
    <property type="entry name" value="Leucine--tRNA ligase"/>
    <property type="match status" value="1"/>
</dbReference>
<evidence type="ECO:0008006" key="7">
    <source>
        <dbReference type="Google" id="ProtNLM"/>
    </source>
</evidence>
<keyword evidence="2" id="KW-0547">Nucleotide-binding</keyword>
<evidence type="ECO:0000256" key="5">
    <source>
        <dbReference type="ARBA" id="ARBA00023146"/>
    </source>
</evidence>
<dbReference type="GO" id="GO:0005524">
    <property type="term" value="F:ATP binding"/>
    <property type="evidence" value="ECO:0007669"/>
    <property type="project" value="UniProtKB-KW"/>
</dbReference>
<sequence>EVGADAVRAYLMFVAPWEQGGEWNDSGISGISRWLNRVW</sequence>
<dbReference type="GO" id="GO:0006412">
    <property type="term" value="P:translation"/>
    <property type="evidence" value="ECO:0007669"/>
    <property type="project" value="UniProtKB-KW"/>
</dbReference>
<dbReference type="GO" id="GO:0004812">
    <property type="term" value="F:aminoacyl-tRNA ligase activity"/>
    <property type="evidence" value="ECO:0007669"/>
    <property type="project" value="UniProtKB-KW"/>
</dbReference>
<keyword evidence="5" id="KW-0030">Aminoacyl-tRNA synthetase</keyword>
<keyword evidence="3" id="KW-0067">ATP-binding</keyword>
<dbReference type="Gene3D" id="1.10.730.10">
    <property type="entry name" value="Isoleucyl-tRNA Synthetase, Domain 1"/>
    <property type="match status" value="1"/>
</dbReference>
<name>X1Q156_9ZZZZ</name>